<evidence type="ECO:0000259" key="2">
    <source>
        <dbReference type="PROSITE" id="PS50025"/>
    </source>
</evidence>
<sequence length="406" mass="45386">MCELRTRSFEKGTYLTFPALRQRHRLSISMKNVKHSLPLIQSGSESLPMDPSCLIALTPVPEFFRNFSFYVPVGRGTVFDGEIAAILTALSQLQCHLEKFTRAVILCYSRAALLAIVSNNNPKTQDILDCRYHLENLASLEKTIVLQFATQERHALLLYNGRYNDEHDFISLEIINAQLVFSFSLGGQISQVPTFVTSGVSDGQWHKAEITYFNRTAILSVDDCDVGLSLKYGKQLRNYLCANVTTRKLEKRCSDFIQSCYRFLDLTGPLQIGGLPALQSDFQVQNKYFIGCIQDLYIDSQLVDLNSYVANNGTLIGCPQRIGFCHSSPCKNGGTCFEGWGRFIAHVLLDSSQKTVGKNSNESVYSVIWPKYLKEASALLHCVKIAVADAVSKLILGTFNSLRSVQ</sequence>
<accession>A0AAV4UMH3</accession>
<dbReference type="Pfam" id="PF02210">
    <property type="entry name" value="Laminin_G_2"/>
    <property type="match status" value="1"/>
</dbReference>
<organism evidence="3 4">
    <name type="scientific">Caerostris extrusa</name>
    <name type="common">Bark spider</name>
    <name type="synonym">Caerostris bankana</name>
    <dbReference type="NCBI Taxonomy" id="172846"/>
    <lineage>
        <taxon>Eukaryota</taxon>
        <taxon>Metazoa</taxon>
        <taxon>Ecdysozoa</taxon>
        <taxon>Arthropoda</taxon>
        <taxon>Chelicerata</taxon>
        <taxon>Arachnida</taxon>
        <taxon>Araneae</taxon>
        <taxon>Araneomorphae</taxon>
        <taxon>Entelegynae</taxon>
        <taxon>Araneoidea</taxon>
        <taxon>Araneidae</taxon>
        <taxon>Caerostris</taxon>
    </lineage>
</organism>
<dbReference type="SMART" id="SM00282">
    <property type="entry name" value="LamG"/>
    <property type="match status" value="1"/>
</dbReference>
<dbReference type="InterPro" id="IPR050372">
    <property type="entry name" value="Neurexin-related_CASP"/>
</dbReference>
<name>A0AAV4UMH3_CAEEX</name>
<dbReference type="Proteomes" id="UP001054945">
    <property type="component" value="Unassembled WGS sequence"/>
</dbReference>
<protein>
    <submittedName>
        <fullName evidence="3">Protocadherin-like wing polarity protein stan</fullName>
    </submittedName>
</protein>
<dbReference type="PANTHER" id="PTHR15036">
    <property type="entry name" value="PIKACHURIN-LIKE PROTEIN"/>
    <property type="match status" value="1"/>
</dbReference>
<dbReference type="Gene3D" id="2.10.25.10">
    <property type="entry name" value="Laminin"/>
    <property type="match status" value="1"/>
</dbReference>
<keyword evidence="4" id="KW-1185">Reference proteome</keyword>
<dbReference type="EMBL" id="BPLR01013152">
    <property type="protein sequence ID" value="GIY59065.1"/>
    <property type="molecule type" value="Genomic_DNA"/>
</dbReference>
<dbReference type="SUPFAM" id="SSF49899">
    <property type="entry name" value="Concanavalin A-like lectins/glucanases"/>
    <property type="match status" value="1"/>
</dbReference>
<evidence type="ECO:0000256" key="1">
    <source>
        <dbReference type="PROSITE-ProRule" id="PRU00122"/>
    </source>
</evidence>
<feature type="domain" description="Laminin G" evidence="2">
    <location>
        <begin position="115"/>
        <end position="318"/>
    </location>
</feature>
<evidence type="ECO:0000313" key="3">
    <source>
        <dbReference type="EMBL" id="GIY59065.1"/>
    </source>
</evidence>
<comment type="caution">
    <text evidence="1">Lacks conserved residue(s) required for the propagation of feature annotation.</text>
</comment>
<proteinExistence type="predicted"/>
<dbReference type="GO" id="GO:0016020">
    <property type="term" value="C:membrane"/>
    <property type="evidence" value="ECO:0007669"/>
    <property type="project" value="UniProtKB-SubCell"/>
</dbReference>
<gene>
    <name evidence="3" type="primary">stan</name>
    <name evidence="3" type="ORF">CEXT_105831</name>
</gene>
<reference evidence="3 4" key="1">
    <citation type="submission" date="2021-06" db="EMBL/GenBank/DDBJ databases">
        <title>Caerostris extrusa draft genome.</title>
        <authorList>
            <person name="Kono N."/>
            <person name="Arakawa K."/>
        </authorList>
    </citation>
    <scope>NUCLEOTIDE SEQUENCE [LARGE SCALE GENOMIC DNA]</scope>
</reference>
<dbReference type="Gene3D" id="2.60.120.200">
    <property type="match status" value="1"/>
</dbReference>
<dbReference type="InterPro" id="IPR013320">
    <property type="entry name" value="ConA-like_dom_sf"/>
</dbReference>
<dbReference type="PANTHER" id="PTHR15036:SF85">
    <property type="entry name" value="SP2353, ISOFORM A"/>
    <property type="match status" value="1"/>
</dbReference>
<dbReference type="CDD" id="cd00110">
    <property type="entry name" value="LamG"/>
    <property type="match status" value="1"/>
</dbReference>
<dbReference type="InterPro" id="IPR001791">
    <property type="entry name" value="Laminin_G"/>
</dbReference>
<dbReference type="AlphaFoldDB" id="A0AAV4UMH3"/>
<dbReference type="FunFam" id="2.60.120.200:FF:000173">
    <property type="entry name" value="Cadherin EGF LAG seven-pass G-type receptor"/>
    <property type="match status" value="1"/>
</dbReference>
<dbReference type="PROSITE" id="PS50025">
    <property type="entry name" value="LAM_G_DOMAIN"/>
    <property type="match status" value="1"/>
</dbReference>
<comment type="caution">
    <text evidence="3">The sequence shown here is derived from an EMBL/GenBank/DDBJ whole genome shotgun (WGS) entry which is preliminary data.</text>
</comment>
<evidence type="ECO:0000313" key="4">
    <source>
        <dbReference type="Proteomes" id="UP001054945"/>
    </source>
</evidence>